<proteinExistence type="predicted"/>
<gene>
    <name evidence="2" type="ORF">MSEO_04340</name>
</gene>
<organism evidence="2 3">
    <name type="scientific">Mycobacterium seoulense</name>
    <dbReference type="NCBI Taxonomy" id="386911"/>
    <lineage>
        <taxon>Bacteria</taxon>
        <taxon>Bacillati</taxon>
        <taxon>Actinomycetota</taxon>
        <taxon>Actinomycetes</taxon>
        <taxon>Mycobacteriales</taxon>
        <taxon>Mycobacteriaceae</taxon>
        <taxon>Mycobacterium</taxon>
    </lineage>
</organism>
<dbReference type="AlphaFoldDB" id="A0A7I7NU06"/>
<dbReference type="KEGG" id="mseo:MSEO_04340"/>
<keyword evidence="3" id="KW-1185">Reference proteome</keyword>
<reference evidence="2 3" key="1">
    <citation type="journal article" date="2019" name="Emerg. Microbes Infect.">
        <title>Comprehensive subspecies identification of 175 nontuberculous mycobacteria species based on 7547 genomic profiles.</title>
        <authorList>
            <person name="Matsumoto Y."/>
            <person name="Kinjo T."/>
            <person name="Motooka D."/>
            <person name="Nabeya D."/>
            <person name="Jung N."/>
            <person name="Uechi K."/>
            <person name="Horii T."/>
            <person name="Iida T."/>
            <person name="Fujita J."/>
            <person name="Nakamura S."/>
        </authorList>
    </citation>
    <scope>NUCLEOTIDE SEQUENCE [LARGE SCALE GENOMIC DNA]</scope>
    <source>
        <strain evidence="2 3">JCM 16018</strain>
    </source>
</reference>
<accession>A0A7I7NU06</accession>
<dbReference type="Proteomes" id="UP000466632">
    <property type="component" value="Chromosome"/>
</dbReference>
<feature type="region of interest" description="Disordered" evidence="1">
    <location>
        <begin position="29"/>
        <end position="62"/>
    </location>
</feature>
<dbReference type="EMBL" id="AP022582">
    <property type="protein sequence ID" value="BBX99934.1"/>
    <property type="molecule type" value="Genomic_DNA"/>
</dbReference>
<sequence length="62" mass="6571">MDPGSTADTQNVGARMQFVQAETTFVVLNPPVGRGDDDVECDHGGHETQYARGTGRAPPGKK</sequence>
<protein>
    <submittedName>
        <fullName evidence="2">Uncharacterized protein</fullName>
    </submittedName>
</protein>
<name>A0A7I7NU06_9MYCO</name>
<evidence type="ECO:0000313" key="3">
    <source>
        <dbReference type="Proteomes" id="UP000466632"/>
    </source>
</evidence>
<evidence type="ECO:0000256" key="1">
    <source>
        <dbReference type="SAM" id="MobiDB-lite"/>
    </source>
</evidence>
<evidence type="ECO:0000313" key="2">
    <source>
        <dbReference type="EMBL" id="BBX99934.1"/>
    </source>
</evidence>